<evidence type="ECO:0000313" key="5">
    <source>
        <dbReference type="Proteomes" id="UP000836402"/>
    </source>
</evidence>
<evidence type="ECO:0000313" key="3">
    <source>
        <dbReference type="EMBL" id="KAE8242507.1"/>
    </source>
</evidence>
<keyword evidence="5" id="KW-1185">Reference proteome</keyword>
<dbReference type="AlphaFoldDB" id="A0A8T8SKS9"/>
<sequence length="163" mass="18477">MTPSSITSSVHSGFDPLSLSPRPTAVFPLLKFPIELVRSVLLRCDYWTLRSLRETCTTVKHLIDQNGFFDNLLYLDRPLTSPVLTQADMVEIGALARARTEEAIKSDPTFYDAVYEYIGIRPLVQDGLYWTSHEWPMAVRLDTGWSLYEGPAPAGRMRDEARP</sequence>
<dbReference type="Pfam" id="PF00646">
    <property type="entry name" value="F-box"/>
    <property type="match status" value="1"/>
</dbReference>
<comment type="caution">
    <text evidence="3">The sequence shown here is derived from an EMBL/GenBank/DDBJ whole genome shotgun (WGS) entry which is preliminary data.</text>
</comment>
<gene>
    <name evidence="3" type="ORF">A4X03_0g8017</name>
    <name evidence="2" type="ORF">JKIAZH3_G9075</name>
</gene>
<protein>
    <recommendedName>
        <fullName evidence="1">F-box domain-containing protein</fullName>
    </recommendedName>
</protein>
<reference evidence="3" key="2">
    <citation type="journal article" date="2019" name="IMA Fungus">
        <title>Genome sequencing and comparison of five Tilletia species to identify candidate genes for the detection of regulated species infecting wheat.</title>
        <authorList>
            <person name="Nguyen H.D.T."/>
            <person name="Sultana T."/>
            <person name="Kesanakurti P."/>
            <person name="Hambleton S."/>
        </authorList>
    </citation>
    <scope>NUCLEOTIDE SEQUENCE</scope>
    <source>
        <strain evidence="3">DAOMC 238032</strain>
    </source>
</reference>
<dbReference type="PROSITE" id="PS50181">
    <property type="entry name" value="FBOX"/>
    <property type="match status" value="1"/>
</dbReference>
<feature type="domain" description="F-box" evidence="1">
    <location>
        <begin position="26"/>
        <end position="72"/>
    </location>
</feature>
<proteinExistence type="predicted"/>
<dbReference type="EMBL" id="CAJHJG010000660">
    <property type="protein sequence ID" value="CAD6904717.1"/>
    <property type="molecule type" value="Genomic_DNA"/>
</dbReference>
<evidence type="ECO:0000259" key="1">
    <source>
        <dbReference type="PROSITE" id="PS50181"/>
    </source>
</evidence>
<dbReference type="Proteomes" id="UP000077671">
    <property type="component" value="Unassembled WGS sequence"/>
</dbReference>
<dbReference type="EMBL" id="LWDD02002171">
    <property type="protein sequence ID" value="KAE8242507.1"/>
    <property type="molecule type" value="Genomic_DNA"/>
</dbReference>
<dbReference type="InterPro" id="IPR001810">
    <property type="entry name" value="F-box_dom"/>
</dbReference>
<evidence type="ECO:0000313" key="4">
    <source>
        <dbReference type="Proteomes" id="UP000077671"/>
    </source>
</evidence>
<dbReference type="Proteomes" id="UP000836402">
    <property type="component" value="Unassembled WGS sequence"/>
</dbReference>
<dbReference type="SUPFAM" id="SSF81383">
    <property type="entry name" value="F-box domain"/>
    <property type="match status" value="1"/>
</dbReference>
<reference evidence="3" key="1">
    <citation type="submission" date="2016-04" db="EMBL/GenBank/DDBJ databases">
        <authorList>
            <person name="Nguyen H.D."/>
            <person name="Kesanakurti P."/>
            <person name="Cullis J."/>
            <person name="Levesque C.A."/>
            <person name="Hambleton S."/>
        </authorList>
    </citation>
    <scope>NUCLEOTIDE SEQUENCE</scope>
    <source>
        <strain evidence="3">DAOMC 238032</strain>
    </source>
</reference>
<accession>A0A8T8SKS9</accession>
<evidence type="ECO:0000313" key="2">
    <source>
        <dbReference type="EMBL" id="CAD6904717.1"/>
    </source>
</evidence>
<reference evidence="2" key="3">
    <citation type="submission" date="2020-10" db="EMBL/GenBank/DDBJ databases">
        <authorList>
            <person name="Sedaghatjoo S."/>
        </authorList>
    </citation>
    <scope>NUCLEOTIDE SEQUENCE</scope>
    <source>
        <strain evidence="2">AZH3</strain>
    </source>
</reference>
<name>A0A8T8SKS9_9BASI</name>
<organism evidence="3 4">
    <name type="scientific">Tilletia caries</name>
    <name type="common">wheat bunt fungus</name>
    <dbReference type="NCBI Taxonomy" id="13290"/>
    <lineage>
        <taxon>Eukaryota</taxon>
        <taxon>Fungi</taxon>
        <taxon>Dikarya</taxon>
        <taxon>Basidiomycota</taxon>
        <taxon>Ustilaginomycotina</taxon>
        <taxon>Exobasidiomycetes</taxon>
        <taxon>Tilletiales</taxon>
        <taxon>Tilletiaceae</taxon>
        <taxon>Tilletia</taxon>
    </lineage>
</organism>
<dbReference type="InterPro" id="IPR036047">
    <property type="entry name" value="F-box-like_dom_sf"/>
</dbReference>